<name>A0A4C1VY58_EUMVA</name>
<accession>A0A4C1VY58</accession>
<dbReference type="EMBL" id="BGZK01000425">
    <property type="protein sequence ID" value="GBP42864.1"/>
    <property type="molecule type" value="Genomic_DNA"/>
</dbReference>
<dbReference type="OrthoDB" id="7465540at2759"/>
<organism evidence="1 2">
    <name type="scientific">Eumeta variegata</name>
    <name type="common">Bagworm moth</name>
    <name type="synonym">Eumeta japonica</name>
    <dbReference type="NCBI Taxonomy" id="151549"/>
    <lineage>
        <taxon>Eukaryota</taxon>
        <taxon>Metazoa</taxon>
        <taxon>Ecdysozoa</taxon>
        <taxon>Arthropoda</taxon>
        <taxon>Hexapoda</taxon>
        <taxon>Insecta</taxon>
        <taxon>Pterygota</taxon>
        <taxon>Neoptera</taxon>
        <taxon>Endopterygota</taxon>
        <taxon>Lepidoptera</taxon>
        <taxon>Glossata</taxon>
        <taxon>Ditrysia</taxon>
        <taxon>Tineoidea</taxon>
        <taxon>Psychidae</taxon>
        <taxon>Oiketicinae</taxon>
        <taxon>Eumeta</taxon>
    </lineage>
</organism>
<evidence type="ECO:0000313" key="1">
    <source>
        <dbReference type="EMBL" id="GBP42864.1"/>
    </source>
</evidence>
<keyword evidence="2" id="KW-1185">Reference proteome</keyword>
<comment type="caution">
    <text evidence="1">The sequence shown here is derived from an EMBL/GenBank/DDBJ whole genome shotgun (WGS) entry which is preliminary data.</text>
</comment>
<reference evidence="1 2" key="1">
    <citation type="journal article" date="2019" name="Commun. Biol.">
        <title>The bagworm genome reveals a unique fibroin gene that provides high tensile strength.</title>
        <authorList>
            <person name="Kono N."/>
            <person name="Nakamura H."/>
            <person name="Ohtoshi R."/>
            <person name="Tomita M."/>
            <person name="Numata K."/>
            <person name="Arakawa K."/>
        </authorList>
    </citation>
    <scope>NUCLEOTIDE SEQUENCE [LARGE SCALE GENOMIC DNA]</scope>
</reference>
<sequence>MSVGAAASVAGGQHARARRSAAMMAARLAAATGALPLAPVAPSLPPAAHAPAASAAPSRAPPALRKLISQIPDCNEIYGRSWIYYLYRSADAVVVNGLDKNTIVNFFH</sequence>
<gene>
    <name evidence="1" type="ORF">EVAR_27217_1</name>
</gene>
<protein>
    <submittedName>
        <fullName evidence="1">Uncharacterized protein</fullName>
    </submittedName>
</protein>
<proteinExistence type="predicted"/>
<evidence type="ECO:0000313" key="2">
    <source>
        <dbReference type="Proteomes" id="UP000299102"/>
    </source>
</evidence>
<dbReference type="AlphaFoldDB" id="A0A4C1VY58"/>
<dbReference type="Proteomes" id="UP000299102">
    <property type="component" value="Unassembled WGS sequence"/>
</dbReference>